<keyword evidence="1" id="KW-0597">Phosphoprotein</keyword>
<protein>
    <submittedName>
        <fullName evidence="4">FHA domain-containing protein</fullName>
    </submittedName>
</protein>
<keyword evidence="2" id="KW-1133">Transmembrane helix</keyword>
<dbReference type="InterPro" id="IPR050923">
    <property type="entry name" value="Cell_Proc_Reg/RNA_Proc"/>
</dbReference>
<dbReference type="CDD" id="cd00060">
    <property type="entry name" value="FHA"/>
    <property type="match status" value="1"/>
</dbReference>
<dbReference type="PROSITE" id="PS50006">
    <property type="entry name" value="FHA_DOMAIN"/>
    <property type="match status" value="1"/>
</dbReference>
<dbReference type="SMART" id="SM00240">
    <property type="entry name" value="FHA"/>
    <property type="match status" value="1"/>
</dbReference>
<dbReference type="InterPro" id="IPR008984">
    <property type="entry name" value="SMAD_FHA_dom_sf"/>
</dbReference>
<comment type="caution">
    <text evidence="4">The sequence shown here is derived from an EMBL/GenBank/DDBJ whole genome shotgun (WGS) entry which is preliminary data.</text>
</comment>
<proteinExistence type="predicted"/>
<dbReference type="InterPro" id="IPR000253">
    <property type="entry name" value="FHA_dom"/>
</dbReference>
<dbReference type="PANTHER" id="PTHR23308">
    <property type="entry name" value="NUCLEAR INHIBITOR OF PROTEIN PHOSPHATASE-1"/>
    <property type="match status" value="1"/>
</dbReference>
<evidence type="ECO:0000313" key="5">
    <source>
        <dbReference type="Proteomes" id="UP001589788"/>
    </source>
</evidence>
<evidence type="ECO:0000313" key="4">
    <source>
        <dbReference type="EMBL" id="MFC0081450.1"/>
    </source>
</evidence>
<evidence type="ECO:0000256" key="1">
    <source>
        <dbReference type="ARBA" id="ARBA00022553"/>
    </source>
</evidence>
<accession>A0ABV6C182</accession>
<gene>
    <name evidence="4" type="ORF">ACFFRE_04710</name>
</gene>
<name>A0ABV6C182_9ACTN</name>
<keyword evidence="5" id="KW-1185">Reference proteome</keyword>
<evidence type="ECO:0000256" key="2">
    <source>
        <dbReference type="SAM" id="Phobius"/>
    </source>
</evidence>
<dbReference type="Proteomes" id="UP001589788">
    <property type="component" value="Unassembled WGS sequence"/>
</dbReference>
<organism evidence="4 5">
    <name type="scientific">Aciditerrimonas ferrireducens</name>
    <dbReference type="NCBI Taxonomy" id="667306"/>
    <lineage>
        <taxon>Bacteria</taxon>
        <taxon>Bacillati</taxon>
        <taxon>Actinomycetota</taxon>
        <taxon>Acidimicrobiia</taxon>
        <taxon>Acidimicrobiales</taxon>
        <taxon>Acidimicrobiaceae</taxon>
        <taxon>Aciditerrimonas</taxon>
    </lineage>
</organism>
<dbReference type="Gene3D" id="2.60.200.20">
    <property type="match status" value="1"/>
</dbReference>
<keyword evidence="2" id="KW-0812">Transmembrane</keyword>
<evidence type="ECO:0000259" key="3">
    <source>
        <dbReference type="PROSITE" id="PS50006"/>
    </source>
</evidence>
<feature type="transmembrane region" description="Helical" evidence="2">
    <location>
        <begin position="20"/>
        <end position="40"/>
    </location>
</feature>
<sequence length="167" mass="18656">MRVDAVLAVALDDQNLVRALEILVVALVWLFFLRIIRAVWVEVRPPRREGVAPVTRGGQGAALDGSRERGRRRYRLRVVEPPERRGETLELPDEVTLGRAPGCGIRLEDPYTSSLHARISRRDQTLWIEDLGSTNGTWVNAVRVTGPTKLGRGDLVQVGGTVFEVQR</sequence>
<keyword evidence="2" id="KW-0472">Membrane</keyword>
<dbReference type="EMBL" id="JBHLYQ010000031">
    <property type="protein sequence ID" value="MFC0081450.1"/>
    <property type="molecule type" value="Genomic_DNA"/>
</dbReference>
<dbReference type="Pfam" id="PF00498">
    <property type="entry name" value="FHA"/>
    <property type="match status" value="1"/>
</dbReference>
<dbReference type="RefSeq" id="WP_377788687.1">
    <property type="nucleotide sequence ID" value="NZ_JBHLYQ010000031.1"/>
</dbReference>
<dbReference type="SUPFAM" id="SSF49879">
    <property type="entry name" value="SMAD/FHA domain"/>
    <property type="match status" value="1"/>
</dbReference>
<feature type="domain" description="FHA" evidence="3">
    <location>
        <begin position="95"/>
        <end position="144"/>
    </location>
</feature>
<reference evidence="4 5" key="1">
    <citation type="submission" date="2024-09" db="EMBL/GenBank/DDBJ databases">
        <authorList>
            <person name="Sun Q."/>
            <person name="Mori K."/>
        </authorList>
    </citation>
    <scope>NUCLEOTIDE SEQUENCE [LARGE SCALE GENOMIC DNA]</scope>
    <source>
        <strain evidence="4 5">JCM 15389</strain>
    </source>
</reference>